<keyword evidence="3" id="KW-1185">Reference proteome</keyword>
<evidence type="ECO:0000256" key="1">
    <source>
        <dbReference type="SAM" id="SignalP"/>
    </source>
</evidence>
<proteinExistence type="predicted"/>
<feature type="signal peptide" evidence="1">
    <location>
        <begin position="1"/>
        <end position="22"/>
    </location>
</feature>
<comment type="caution">
    <text evidence="2">The sequence shown here is derived from an EMBL/GenBank/DDBJ whole genome shotgun (WGS) entry which is preliminary data.</text>
</comment>
<feature type="chain" id="PRO_5012246904" evidence="1">
    <location>
        <begin position="23"/>
        <end position="662"/>
    </location>
</feature>
<dbReference type="RefSeq" id="WP_099640702.1">
    <property type="nucleotide sequence ID" value="NZ_NKHF01000014.1"/>
</dbReference>
<dbReference type="OrthoDB" id="6299729at2"/>
<organism evidence="2 3">
    <name type="scientific">Pseudoalteromonas piscicida</name>
    <dbReference type="NCBI Taxonomy" id="43662"/>
    <lineage>
        <taxon>Bacteria</taxon>
        <taxon>Pseudomonadati</taxon>
        <taxon>Pseudomonadota</taxon>
        <taxon>Gammaproteobacteria</taxon>
        <taxon>Alteromonadales</taxon>
        <taxon>Pseudoalteromonadaceae</taxon>
        <taxon>Pseudoalteromonas</taxon>
    </lineage>
</organism>
<keyword evidence="1" id="KW-0732">Signal</keyword>
<evidence type="ECO:0000313" key="2">
    <source>
        <dbReference type="EMBL" id="PCK33153.1"/>
    </source>
</evidence>
<dbReference type="Proteomes" id="UP000228621">
    <property type="component" value="Unassembled WGS sequence"/>
</dbReference>
<dbReference type="EMBL" id="NKHF01000014">
    <property type="protein sequence ID" value="PCK33153.1"/>
    <property type="molecule type" value="Genomic_DNA"/>
</dbReference>
<gene>
    <name evidence="2" type="ORF">CEX98_03275</name>
</gene>
<sequence>MNKFIATTLTCWALSLNISAYAESEHYDTSTLPLLFHAGQQGYQALSPWYSFQYQDQQITLQTCAEEACKQTLQFRQLEQTSPFDSETYEPSYQGEAGNMKKLESYSQLQLGYLKDNKLYASGNQRRLLFTLQLASGQAELPFAFDDNYDESLTKDKSSLTRSSAYCAKACNTTWQAFSVDKSGQYSPAIFVRDETGNWLIQSTRDAIRIELTTLIGQYQPPALRHHHNDTTQSSYPMSDDSLIVTRQADSVSRHILNQTQVVGLSDKHWLLLQNTDLTLTDTRSNIQAKLPIAQLELSRLLASYLDNDRLYLLGLSPRDAVIKPSQQTIMTQYPKLHEDALVATSLLELDLGLQVISATTVFIPDTEFADIRITRNAWGIQVSSGEVSTRSTTHTYESNQSASAMSGCPMIANGYGYGLLCWKALNNPTLTYTPNTASTMVPTTVVDDTTPNLMNQLEDNQYGIIFKNGATPTDPGGVWTHPDNVATSKEDLGLAVAMYHYRWGSPVAANIVYPSGSPAHPVMFRKVEYQAANSSNLPHNVCNHFAASSGYPEYQAADACMTQPGFGLFSLEDLTFDRWQGGNYYPNQTVSGQDNSWFPWYTNFVGDPPVTEIFAQTASAEMVARLQFNLAQFGKINQDTYVNGTRYSQDTVTGFYRCKHQ</sequence>
<reference evidence="3" key="1">
    <citation type="journal article" date="2019" name="Genome Announc.">
        <title>Draft Genome Sequence of Pseudoalteromonas piscicida Strain 36Y ROTHPW, an Hypersaline Seawater Isolate from the South Coast of Sonora, Mexico.</title>
        <authorList>
            <person name="Sanchez-Diaz R."/>
            <person name="Molina-Garza Z.J."/>
            <person name="Cruz-Suarez L.E."/>
            <person name="Selvin J."/>
            <person name="Kiran G.S."/>
            <person name="Ibarra-Gamez J.C."/>
            <person name="Gomez-Gil B."/>
            <person name="Galaviz-Silva L."/>
        </authorList>
    </citation>
    <scope>NUCLEOTIDE SEQUENCE [LARGE SCALE GENOMIC DNA]</scope>
    <source>
        <strain evidence="3">36Y_RITHPW</strain>
    </source>
</reference>
<evidence type="ECO:0000313" key="3">
    <source>
        <dbReference type="Proteomes" id="UP000228621"/>
    </source>
</evidence>
<protein>
    <submittedName>
        <fullName evidence="2">Uncharacterized protein</fullName>
    </submittedName>
</protein>
<accession>A0A2A5JUK5</accession>
<dbReference type="AlphaFoldDB" id="A0A2A5JUK5"/>
<name>A0A2A5JUK5_PSEO7</name>